<reference evidence="3 4" key="1">
    <citation type="submission" date="2019-04" db="EMBL/GenBank/DDBJ databases">
        <title>Alteromonas portus sp. nov., an alginate lyase-excreting marine bacterium.</title>
        <authorList>
            <person name="Huang H."/>
            <person name="Mo K."/>
            <person name="Bao S."/>
        </authorList>
    </citation>
    <scope>NUCLEOTIDE SEQUENCE [LARGE SCALE GENOMIC DNA]</scope>
    <source>
        <strain evidence="3 4">HB161718</strain>
    </source>
</reference>
<evidence type="ECO:0000256" key="2">
    <source>
        <dbReference type="ARBA" id="ARBA00023002"/>
    </source>
</evidence>
<dbReference type="PRINTS" id="PR00080">
    <property type="entry name" value="SDRFAMILY"/>
</dbReference>
<comment type="similarity">
    <text evidence="1">Belongs to the short-chain dehydrogenases/reductases (SDR) family.</text>
</comment>
<dbReference type="RefSeq" id="WP_136780934.1">
    <property type="nucleotide sequence ID" value="NZ_SWCO01000001.1"/>
</dbReference>
<gene>
    <name evidence="3" type="ORF">E5672_03585</name>
</gene>
<keyword evidence="4" id="KW-1185">Reference proteome</keyword>
<dbReference type="FunFam" id="3.40.50.720:FF:000084">
    <property type="entry name" value="Short-chain dehydrogenase reductase"/>
    <property type="match status" value="1"/>
</dbReference>
<evidence type="ECO:0000313" key="4">
    <source>
        <dbReference type="Proteomes" id="UP000305471"/>
    </source>
</evidence>
<comment type="caution">
    <text evidence="3">The sequence shown here is derived from an EMBL/GenBank/DDBJ whole genome shotgun (WGS) entry which is preliminary data.</text>
</comment>
<dbReference type="EMBL" id="SWCO01000001">
    <property type="protein sequence ID" value="TKB05178.1"/>
    <property type="molecule type" value="Genomic_DNA"/>
</dbReference>
<dbReference type="Proteomes" id="UP000305471">
    <property type="component" value="Unassembled WGS sequence"/>
</dbReference>
<dbReference type="PANTHER" id="PTHR48107">
    <property type="entry name" value="NADPH-DEPENDENT ALDEHYDE REDUCTASE-LIKE PROTEIN, CHLOROPLASTIC-RELATED"/>
    <property type="match status" value="1"/>
</dbReference>
<keyword evidence="2" id="KW-0560">Oxidoreductase</keyword>
<dbReference type="SUPFAM" id="SSF51735">
    <property type="entry name" value="NAD(P)-binding Rossmann-fold domains"/>
    <property type="match status" value="1"/>
</dbReference>
<dbReference type="InterPro" id="IPR036291">
    <property type="entry name" value="NAD(P)-bd_dom_sf"/>
</dbReference>
<dbReference type="InterPro" id="IPR002347">
    <property type="entry name" value="SDR_fam"/>
</dbReference>
<dbReference type="PANTHER" id="PTHR48107:SF7">
    <property type="entry name" value="RE15974P"/>
    <property type="match status" value="1"/>
</dbReference>
<dbReference type="PRINTS" id="PR00081">
    <property type="entry name" value="GDHRDH"/>
</dbReference>
<dbReference type="AlphaFoldDB" id="A0A4U0ZGE6"/>
<accession>A0A4U0ZGE6</accession>
<organism evidence="3 4">
    <name type="scientific">Alteromonas portus</name>
    <dbReference type="NCBI Taxonomy" id="2565549"/>
    <lineage>
        <taxon>Bacteria</taxon>
        <taxon>Pseudomonadati</taxon>
        <taxon>Pseudomonadota</taxon>
        <taxon>Gammaproteobacteria</taxon>
        <taxon>Alteromonadales</taxon>
        <taxon>Alteromonadaceae</taxon>
        <taxon>Alteromonas/Salinimonas group</taxon>
        <taxon>Alteromonas</taxon>
    </lineage>
</organism>
<dbReference type="Gene3D" id="3.40.50.720">
    <property type="entry name" value="NAD(P)-binding Rossmann-like Domain"/>
    <property type="match status" value="1"/>
</dbReference>
<protein>
    <submittedName>
        <fullName evidence="3">SDR family oxidoreductase</fullName>
    </submittedName>
</protein>
<evidence type="ECO:0000256" key="1">
    <source>
        <dbReference type="ARBA" id="ARBA00006484"/>
    </source>
</evidence>
<evidence type="ECO:0000313" key="3">
    <source>
        <dbReference type="EMBL" id="TKB05178.1"/>
    </source>
</evidence>
<proteinExistence type="inferred from homology"/>
<name>A0A4U0ZGE6_9ALTE</name>
<dbReference type="Pfam" id="PF13561">
    <property type="entry name" value="adh_short_C2"/>
    <property type="match status" value="1"/>
</dbReference>
<dbReference type="OrthoDB" id="20590at2"/>
<sequence>MKNNVRTAIVTGSSRGIGAEIAKRLSQENTQVVVNYSGSEEQAQSVVDDIKKKGGVACAIQADVSDITSVKHLFDETEKQFGPVDILVNNAGVLSMDALADVSEDTIHQHVDINLKGVMFTTQQAVNRLNQGGRIVNISTSIVGLKLEKYGIYAATKAGVETLTAITSKELWGKDITVNAVAPGPTDTELFMKGKSEDFVEKLKNMAPLERLGTPKDIANVVAFLCSEDGIWINGQVIRANGGIV</sequence>
<dbReference type="GO" id="GO:0016614">
    <property type="term" value="F:oxidoreductase activity, acting on CH-OH group of donors"/>
    <property type="evidence" value="ECO:0007669"/>
    <property type="project" value="UniProtKB-ARBA"/>
</dbReference>